<dbReference type="InterPro" id="IPR013005">
    <property type="entry name" value="Ribosomal_uL4-like"/>
</dbReference>
<dbReference type="SUPFAM" id="SSF52166">
    <property type="entry name" value="Ribosomal protein L4"/>
    <property type="match status" value="1"/>
</dbReference>
<dbReference type="InterPro" id="IPR002136">
    <property type="entry name" value="Ribosomal_uL4"/>
</dbReference>
<keyword evidence="3" id="KW-0687">Ribonucleoprotein</keyword>
<accession>A0A060T7C7</accession>
<gene>
    <name evidence="6" type="ORF">GNLVRS02_ARAD1B22638g</name>
</gene>
<dbReference type="GO" id="GO:0005840">
    <property type="term" value="C:ribosome"/>
    <property type="evidence" value="ECO:0007669"/>
    <property type="project" value="UniProtKB-KW"/>
</dbReference>
<dbReference type="GO" id="GO:0006412">
    <property type="term" value="P:translation"/>
    <property type="evidence" value="ECO:0007669"/>
    <property type="project" value="InterPro"/>
</dbReference>
<dbReference type="Gene3D" id="3.40.1370.10">
    <property type="match status" value="1"/>
</dbReference>
<dbReference type="Pfam" id="PF00573">
    <property type="entry name" value="Ribosomal_L4"/>
    <property type="match status" value="1"/>
</dbReference>
<reference evidence="6" key="2">
    <citation type="submission" date="2014-06" db="EMBL/GenBank/DDBJ databases">
        <title>The complete genome of Blastobotrys (Arxula) adeninivorans LS3 - a yeast of biotechnological interest.</title>
        <authorList>
            <person name="Kunze G."/>
            <person name="Gaillardin C."/>
            <person name="Czernicka M."/>
            <person name="Durrens P."/>
            <person name="Martin T."/>
            <person name="Boer E."/>
            <person name="Gabaldon T."/>
            <person name="Cruz J."/>
            <person name="Talla E."/>
            <person name="Marck C."/>
            <person name="Goffeau A."/>
            <person name="Barbe V."/>
            <person name="Baret P."/>
            <person name="Baronian K."/>
            <person name="Beier S."/>
            <person name="Bleykasten C."/>
            <person name="Bode R."/>
            <person name="Casaregola S."/>
            <person name="Despons L."/>
            <person name="Fairhead C."/>
            <person name="Giersberg M."/>
            <person name="Gierski P."/>
            <person name="Hahnel U."/>
            <person name="Hartmann A."/>
            <person name="Jankowska D."/>
            <person name="Jubin C."/>
            <person name="Jung P."/>
            <person name="Lafontaine I."/>
            <person name="Leh-Louis V."/>
            <person name="Lemaire M."/>
            <person name="Marcet-Houben M."/>
            <person name="Mascher M."/>
            <person name="Morel G."/>
            <person name="Richard G.-F."/>
            <person name="Riechen J."/>
            <person name="Sacerdot C."/>
            <person name="Sarkar A."/>
            <person name="Savel G."/>
            <person name="Schacherer J."/>
            <person name="Sherman D."/>
            <person name="Straub M.-L."/>
            <person name="Stein N."/>
            <person name="Thierry A."/>
            <person name="Trautwein-Schult A."/>
            <person name="Westhof E."/>
            <person name="Worch S."/>
            <person name="Dujon B."/>
            <person name="Souciet J.-L."/>
            <person name="Wincker P."/>
            <person name="Scholz U."/>
            <person name="Neuveglise N."/>
        </authorList>
    </citation>
    <scope>NUCLEOTIDE SEQUENCE</scope>
    <source>
        <strain evidence="6">LS3</strain>
    </source>
</reference>
<dbReference type="GO" id="GO:1990904">
    <property type="term" value="C:ribonucleoprotein complex"/>
    <property type="evidence" value="ECO:0007669"/>
    <property type="project" value="UniProtKB-KW"/>
</dbReference>
<sequence>MFRGQVQVRTLCRRGCASFSTSSAVSGSGKGPFRPHVGVPPSYVLTTYRSFPSLEPVRFQPVASDILGLPVRRDILWQAVVFERDAARVGSRHVVNKAEMDYSTRKLRPQKGSGRARLGARGNPMLENGGRAFGRKPGFDWSTDLPSQAYSLAMRTALSHQYKEGRLFVVDGEADFVTSHSQAGEEFMAKHEFKNHNVTVIVDEFRQNLHEATKDKYGKKVEIIAKEGVDVRDILKPTRLIIEAKALQWLAITFGEKSPIRAVSPQPVEELELHQ</sequence>
<dbReference type="GO" id="GO:0003735">
    <property type="term" value="F:structural constituent of ribosome"/>
    <property type="evidence" value="ECO:0007669"/>
    <property type="project" value="InterPro"/>
</dbReference>
<dbReference type="PANTHER" id="PTHR10746">
    <property type="entry name" value="50S RIBOSOMAL PROTEIN L4"/>
    <property type="match status" value="1"/>
</dbReference>
<feature type="region of interest" description="Disordered" evidence="5">
    <location>
        <begin position="108"/>
        <end position="129"/>
    </location>
</feature>
<dbReference type="EMBL" id="HG937692">
    <property type="protein sequence ID" value="CDP36858.1"/>
    <property type="molecule type" value="Genomic_DNA"/>
</dbReference>
<dbReference type="PhylomeDB" id="A0A060T7C7"/>
<keyword evidence="2" id="KW-0689">Ribosomal protein</keyword>
<dbReference type="PANTHER" id="PTHR10746:SF6">
    <property type="entry name" value="LARGE RIBOSOMAL SUBUNIT PROTEIN UL4M"/>
    <property type="match status" value="1"/>
</dbReference>
<evidence type="ECO:0000256" key="1">
    <source>
        <dbReference type="ARBA" id="ARBA00010528"/>
    </source>
</evidence>
<evidence type="ECO:0000256" key="5">
    <source>
        <dbReference type="SAM" id="MobiDB-lite"/>
    </source>
</evidence>
<proteinExistence type="inferred from homology"/>
<dbReference type="InterPro" id="IPR023574">
    <property type="entry name" value="Ribosomal_uL4_dom_sf"/>
</dbReference>
<reference evidence="6" key="1">
    <citation type="submission" date="2014-02" db="EMBL/GenBank/DDBJ databases">
        <authorList>
            <person name="Genoscope - CEA"/>
        </authorList>
    </citation>
    <scope>NUCLEOTIDE SEQUENCE</scope>
    <source>
        <strain evidence="6">LS3</strain>
    </source>
</reference>
<organism evidence="6">
    <name type="scientific">Blastobotrys adeninivorans</name>
    <name type="common">Yeast</name>
    <name type="synonym">Arxula adeninivorans</name>
    <dbReference type="NCBI Taxonomy" id="409370"/>
    <lineage>
        <taxon>Eukaryota</taxon>
        <taxon>Fungi</taxon>
        <taxon>Dikarya</taxon>
        <taxon>Ascomycota</taxon>
        <taxon>Saccharomycotina</taxon>
        <taxon>Dipodascomycetes</taxon>
        <taxon>Dipodascales</taxon>
        <taxon>Trichomonascaceae</taxon>
        <taxon>Blastobotrys</taxon>
    </lineage>
</organism>
<evidence type="ECO:0000256" key="4">
    <source>
        <dbReference type="ARBA" id="ARBA00040565"/>
    </source>
</evidence>
<evidence type="ECO:0000313" key="6">
    <source>
        <dbReference type="EMBL" id="CDP36858.1"/>
    </source>
</evidence>
<name>A0A060T7C7_BLAAD</name>
<evidence type="ECO:0000256" key="3">
    <source>
        <dbReference type="ARBA" id="ARBA00023274"/>
    </source>
</evidence>
<comment type="similarity">
    <text evidence="1">Belongs to the universal ribosomal protein uL4 family.</text>
</comment>
<protein>
    <recommendedName>
        <fullName evidence="4">Large ribosomal subunit protein uL4m</fullName>
    </recommendedName>
</protein>
<dbReference type="AlphaFoldDB" id="A0A060T7C7"/>
<evidence type="ECO:0000256" key="2">
    <source>
        <dbReference type="ARBA" id="ARBA00022980"/>
    </source>
</evidence>